<evidence type="ECO:0000256" key="1">
    <source>
        <dbReference type="SAM" id="MobiDB-lite"/>
    </source>
</evidence>
<dbReference type="EMBL" id="BSXU01002878">
    <property type="protein sequence ID" value="GMG39389.1"/>
    <property type="molecule type" value="Genomic_DNA"/>
</dbReference>
<feature type="region of interest" description="Disordered" evidence="1">
    <location>
        <begin position="12"/>
        <end position="37"/>
    </location>
</feature>
<name>A0A9W7DHL1_AMBMO</name>
<organism evidence="3 4">
    <name type="scientific">Ambrosiozyma monospora</name>
    <name type="common">Yeast</name>
    <name type="synonym">Endomycopsis monosporus</name>
    <dbReference type="NCBI Taxonomy" id="43982"/>
    <lineage>
        <taxon>Eukaryota</taxon>
        <taxon>Fungi</taxon>
        <taxon>Dikarya</taxon>
        <taxon>Ascomycota</taxon>
        <taxon>Saccharomycotina</taxon>
        <taxon>Pichiomycetes</taxon>
        <taxon>Pichiales</taxon>
        <taxon>Pichiaceae</taxon>
        <taxon>Ambrosiozyma</taxon>
    </lineage>
</organism>
<evidence type="ECO:0000313" key="3">
    <source>
        <dbReference type="EMBL" id="GMG39389.1"/>
    </source>
</evidence>
<protein>
    <submittedName>
        <fullName evidence="3">Unnamed protein product</fullName>
    </submittedName>
</protein>
<keyword evidence="4" id="KW-1185">Reference proteome</keyword>
<dbReference type="Pfam" id="PF13002">
    <property type="entry name" value="LDB19"/>
    <property type="match status" value="1"/>
</dbReference>
<reference evidence="3" key="1">
    <citation type="submission" date="2023-04" db="EMBL/GenBank/DDBJ databases">
        <title>Ambrosiozyma monospora NBRC 1965.</title>
        <authorList>
            <person name="Ichikawa N."/>
            <person name="Sato H."/>
            <person name="Tonouchi N."/>
        </authorList>
    </citation>
    <scope>NUCLEOTIDE SEQUENCE</scope>
    <source>
        <strain evidence="3">NBRC 1965</strain>
    </source>
</reference>
<dbReference type="OrthoDB" id="3832628at2759"/>
<dbReference type="Proteomes" id="UP001165063">
    <property type="component" value="Unassembled WGS sequence"/>
</dbReference>
<feature type="compositionally biased region" description="Low complexity" evidence="1">
    <location>
        <begin position="22"/>
        <end position="36"/>
    </location>
</feature>
<feature type="region of interest" description="Disordered" evidence="1">
    <location>
        <begin position="627"/>
        <end position="682"/>
    </location>
</feature>
<feature type="compositionally biased region" description="Low complexity" evidence="1">
    <location>
        <begin position="419"/>
        <end position="442"/>
    </location>
</feature>
<evidence type="ECO:0000259" key="2">
    <source>
        <dbReference type="Pfam" id="PF13002"/>
    </source>
</evidence>
<dbReference type="InterPro" id="IPR024391">
    <property type="entry name" value="LDB19_N"/>
</dbReference>
<feature type="compositionally biased region" description="Low complexity" evidence="1">
    <location>
        <begin position="450"/>
        <end position="463"/>
    </location>
</feature>
<feature type="domain" description="LDB19 N-terminal" evidence="2">
    <location>
        <begin position="147"/>
        <end position="330"/>
    </location>
</feature>
<feature type="region of interest" description="Disordered" evidence="1">
    <location>
        <begin position="419"/>
        <end position="463"/>
    </location>
</feature>
<feature type="compositionally biased region" description="Low complexity" evidence="1">
    <location>
        <begin position="630"/>
        <end position="647"/>
    </location>
</feature>
<sequence length="808" mass="87685">MGITKLFSGLSKHTDHIHHHPTTSSSSHTTSNVQTSPLDKYHTQHCNVSKPNAPLRIAIKIESPPLVLFGPVAECTGALFSGALVVDILPSDEPPLTSSSQAPAPATATGSSSLDSDAELAAIASTMSISTLSQQQLTHDYVQIKKVQLALIQIVEYGKPFLTSSSTLCSCPNCTTKITELARWDVLTKPTAFAKGTNHGYPFTHLIPGDLPPTSVLSNNHTSIRYELVCITDYITTGTRTSDTINLALPVMIRRSILRGPDRNSLRVFPPTSVTATAVVPNVTYPKSTFPVEIRMDNVSNKDRRWRMRKLNWRIEESCKVMVQHCDDHNVKFKTTVANLKKSQRGRKLSKNSNGINNPSFNYYFDSDMRSQHQQQIQRQQQEMLSIPVETDELTGEQRISPELTTFATNWSIGSLNEQQLQQQRSSQQLQQTTSSASLRRLSSSRHRGAALQPSNSLLPQLSTQSMNNGAISASVDEVVLQDTTDTPKDFFVEEIRTLCAGDLKSGWKSDFSGKGRIETVAEISIMDLVTHGLNSNMNNLTLINSVNCNSPIFDVDMSNTQNETNCSCDIEDNELGIFVNHNLIVEVVVAEELVQTTLNAQKKPAAPHHNNIPRSAALNTQVPIATNLSPSTSHNSSNPSSTHSTPRLGPTVGSVNAPPPGHSDGGTGPDHLNGNKSDPVNHTIGIPTGVARVLRMQFKLIITERSGLGVAWDDEVPPTYTSVGALSPPTYDVATSGANTPMLSSTLSVVPLDSIDATLNNGNMNGLGVIGNGVTSNDLDQVVLSELTPPPVARLHYRHDSRGDDSS</sequence>
<gene>
    <name evidence="3" type="ORF">Amon01_000530200</name>
</gene>
<accession>A0A9W7DHL1</accession>
<dbReference type="AlphaFoldDB" id="A0A9W7DHL1"/>
<evidence type="ECO:0000313" key="4">
    <source>
        <dbReference type="Proteomes" id="UP001165063"/>
    </source>
</evidence>
<comment type="caution">
    <text evidence="3">The sequence shown here is derived from an EMBL/GenBank/DDBJ whole genome shotgun (WGS) entry which is preliminary data.</text>
</comment>
<proteinExistence type="predicted"/>